<name>A0A9P8QU93_9HYPO</name>
<evidence type="ECO:0000259" key="2">
    <source>
        <dbReference type="Pfam" id="PF20253"/>
    </source>
</evidence>
<protein>
    <recommendedName>
        <fullName evidence="2">DUF6604 domain-containing protein</fullName>
    </recommendedName>
</protein>
<dbReference type="Proteomes" id="UP000827724">
    <property type="component" value="Unassembled WGS sequence"/>
</dbReference>
<evidence type="ECO:0000256" key="1">
    <source>
        <dbReference type="SAM" id="MobiDB-lite"/>
    </source>
</evidence>
<dbReference type="OrthoDB" id="5339038at2759"/>
<proteinExistence type="predicted"/>
<feature type="domain" description="DUF6604" evidence="2">
    <location>
        <begin position="10"/>
        <end position="295"/>
    </location>
</feature>
<feature type="region of interest" description="Disordered" evidence="1">
    <location>
        <begin position="166"/>
        <end position="220"/>
    </location>
</feature>
<dbReference type="EMBL" id="JAIWOZ010000001">
    <property type="protein sequence ID" value="KAH6611384.1"/>
    <property type="molecule type" value="Genomic_DNA"/>
</dbReference>
<dbReference type="PIRSF" id="PIRSF028035">
    <property type="entry name" value="UCP028035"/>
    <property type="match status" value="1"/>
</dbReference>
<sequence>MKFNNFYVLYKRDTRLLLYWMVKTSNAIIKSLEESGDEISLELNITGQVTVSDLVAMSELIAKHHVSIPSPIYHLFQSVIELRSIYYAQFQQLATVSPSEELEKSNSTHKYFIDALSNAFVRLGGEAWLSKEHRKQAKSEQEGNASKPFAFSNKFSVLDLDNDSENDDALGDAHSEESDGDPSYAAAPQKKRWKQASKRRKKGKGKKLQRERKAAQADDRTLEDVPLESYRIIEDDGMTEYVMAALALTRDWIQLRSFLQDIWRRVAYQSLNSAVAATLSNIAVAMIKQSEATIFIDFPGYESYEMIMQTITRGDVEKAQSEFRLTIRKPGTARPSGTTEISLDVKELFLVHTYQDLVDFIKDYQKTRSGKPTRRMLAQIDNWDPNFNLREATKEERIEWRRSYTINWLYDLVNVTAGVAIHAKAVKGESYVFEQMDWSNNGPLKAYRRMFGLIDFAAEVTTLAMQRPGADFRHRIPPHLVFHLQCIMDAWAVSRGWAISGTKGHILSEPAESFQPRHDLEIFLGRDSLPSGGGDGFLRGTYTLKAIYLRSKSSCKSFEHTLDCIEILEKLGFEFLDALGKCKLFHDLAAMLPSRFSTTNSNGVWDYSPFLCGAGLAEALELMYRSIMLLWDGMREPMLVLHLHNMLVQRGYLKKPVTLYSRLGIMFADSFFAGGQPPTDRFVEAFHAHVNKIMTRKEFLLERSNRRAARRVTHTREFLKLVILRLFKQKSNLLLYRSADWDPDRIPDSDVDPMSALGMIRLSQTRRISDPGASTWRLEETELVKRTRAAGIDELFVTALDPFFERLKDERETQMAQMTLSIADCSSTQLSWLRSANKASNRPSGHEVKDFEMTAEMMLNILYNDIHGDICGSLRPLSSLNYLLITIHMLQYFEEVETQAENSGSSVLKALYACDESCQKSCCLQGDRKLLILLRTLSGKDRELMRTMAKSFEKCGGRYTDFIYWAVEDDDSKGTRAALRLGKRQGPVVDSGGPDCCLM</sequence>
<organism evidence="3 4">
    <name type="scientific">Trichoderma cornu-damae</name>
    <dbReference type="NCBI Taxonomy" id="654480"/>
    <lineage>
        <taxon>Eukaryota</taxon>
        <taxon>Fungi</taxon>
        <taxon>Dikarya</taxon>
        <taxon>Ascomycota</taxon>
        <taxon>Pezizomycotina</taxon>
        <taxon>Sordariomycetes</taxon>
        <taxon>Hypocreomycetidae</taxon>
        <taxon>Hypocreales</taxon>
        <taxon>Hypocreaceae</taxon>
        <taxon>Trichoderma</taxon>
    </lineage>
</organism>
<dbReference type="InterPro" id="IPR046539">
    <property type="entry name" value="DUF6604"/>
</dbReference>
<evidence type="ECO:0000313" key="4">
    <source>
        <dbReference type="Proteomes" id="UP000827724"/>
    </source>
</evidence>
<dbReference type="AlphaFoldDB" id="A0A9P8QU93"/>
<dbReference type="InterPro" id="IPR016864">
    <property type="entry name" value="UCP028035"/>
</dbReference>
<dbReference type="PANTHER" id="PTHR38795">
    <property type="entry name" value="DUF6604 DOMAIN-CONTAINING PROTEIN"/>
    <property type="match status" value="1"/>
</dbReference>
<gene>
    <name evidence="3" type="ORF">Trco_001404</name>
</gene>
<feature type="compositionally biased region" description="Basic and acidic residues" evidence="1">
    <location>
        <begin position="211"/>
        <end position="220"/>
    </location>
</feature>
<dbReference type="Pfam" id="PF20253">
    <property type="entry name" value="DUF6604"/>
    <property type="match status" value="1"/>
</dbReference>
<accession>A0A9P8QU93</accession>
<dbReference type="PANTHER" id="PTHR38795:SF1">
    <property type="entry name" value="DUF6604 DOMAIN-CONTAINING PROTEIN"/>
    <property type="match status" value="1"/>
</dbReference>
<feature type="compositionally biased region" description="Basic residues" evidence="1">
    <location>
        <begin position="189"/>
        <end position="210"/>
    </location>
</feature>
<keyword evidence="4" id="KW-1185">Reference proteome</keyword>
<reference evidence="3" key="1">
    <citation type="submission" date="2021-08" db="EMBL/GenBank/DDBJ databases">
        <title>Chromosome-Level Trichoderma cornu-damae using Hi-C Data.</title>
        <authorList>
            <person name="Kim C.S."/>
        </authorList>
    </citation>
    <scope>NUCLEOTIDE SEQUENCE</scope>
    <source>
        <strain evidence="3">KA19-0412C</strain>
    </source>
</reference>
<comment type="caution">
    <text evidence="3">The sequence shown here is derived from an EMBL/GenBank/DDBJ whole genome shotgun (WGS) entry which is preliminary data.</text>
</comment>
<evidence type="ECO:0000313" key="3">
    <source>
        <dbReference type="EMBL" id="KAH6611384.1"/>
    </source>
</evidence>